<protein>
    <submittedName>
        <fullName evidence="2">Bifunctional diguanylate cyclase/phosphodiesterase</fullName>
    </submittedName>
</protein>
<dbReference type="InterPro" id="IPR050706">
    <property type="entry name" value="Cyclic-di-GMP_PDE-like"/>
</dbReference>
<dbReference type="AlphaFoldDB" id="A0A3B8WI01"/>
<gene>
    <name evidence="2" type="ORF">DCF82_09730</name>
</gene>
<organism evidence="2 3">
    <name type="scientific">Marinobacter nauticus</name>
    <name type="common">Marinobacter hydrocarbonoclasticus</name>
    <name type="synonym">Marinobacter aquaeolei</name>
    <dbReference type="NCBI Taxonomy" id="2743"/>
    <lineage>
        <taxon>Bacteria</taxon>
        <taxon>Pseudomonadati</taxon>
        <taxon>Pseudomonadota</taxon>
        <taxon>Gammaproteobacteria</taxon>
        <taxon>Pseudomonadales</taxon>
        <taxon>Marinobacteraceae</taxon>
        <taxon>Marinobacter</taxon>
    </lineage>
</organism>
<reference evidence="2 3" key="1">
    <citation type="journal article" date="2018" name="Nat. Biotechnol.">
        <title>A standardized bacterial taxonomy based on genome phylogeny substantially revises the tree of life.</title>
        <authorList>
            <person name="Parks D.H."/>
            <person name="Chuvochina M."/>
            <person name="Waite D.W."/>
            <person name="Rinke C."/>
            <person name="Skarshewski A."/>
            <person name="Chaumeil P.A."/>
            <person name="Hugenholtz P."/>
        </authorList>
    </citation>
    <scope>NUCLEOTIDE SEQUENCE [LARGE SCALE GENOMIC DNA]</scope>
    <source>
        <strain evidence="2">UBA9049</strain>
    </source>
</reference>
<comment type="caution">
    <text evidence="2">The sequence shown here is derived from an EMBL/GenBank/DDBJ whole genome shotgun (WGS) entry which is preliminary data.</text>
</comment>
<dbReference type="SMART" id="SM00052">
    <property type="entry name" value="EAL"/>
    <property type="match status" value="1"/>
</dbReference>
<dbReference type="Pfam" id="PF00563">
    <property type="entry name" value="EAL"/>
    <property type="match status" value="1"/>
</dbReference>
<accession>A0A3B8WI01</accession>
<dbReference type="InterPro" id="IPR035919">
    <property type="entry name" value="EAL_sf"/>
</dbReference>
<dbReference type="Gene3D" id="3.20.20.450">
    <property type="entry name" value="EAL domain"/>
    <property type="match status" value="1"/>
</dbReference>
<sequence>DDFGTGYSSLSLLRQLPLDELKIDKSFVDGIVEDEKAANMVRSIVAIARSHNMSLIAEGVEEQAQAQALIKMGCLRFQGYYFSRPVPMADVRQVLTDTANTDNIPATIRRS</sequence>
<evidence type="ECO:0000313" key="2">
    <source>
        <dbReference type="EMBL" id="HAC28080.1"/>
    </source>
</evidence>
<dbReference type="PANTHER" id="PTHR33121">
    <property type="entry name" value="CYCLIC DI-GMP PHOSPHODIESTERASE PDEF"/>
    <property type="match status" value="1"/>
</dbReference>
<dbReference type="EMBL" id="DLYI01000125">
    <property type="protein sequence ID" value="HAC28080.1"/>
    <property type="molecule type" value="Genomic_DNA"/>
</dbReference>
<dbReference type="InterPro" id="IPR001633">
    <property type="entry name" value="EAL_dom"/>
</dbReference>
<dbReference type="Proteomes" id="UP000261325">
    <property type="component" value="Unassembled WGS sequence"/>
</dbReference>
<dbReference type="GO" id="GO:0071111">
    <property type="term" value="F:cyclic-guanylate-specific phosphodiesterase activity"/>
    <property type="evidence" value="ECO:0007669"/>
    <property type="project" value="InterPro"/>
</dbReference>
<name>A0A3B8WI01_MARNT</name>
<dbReference type="SUPFAM" id="SSF141868">
    <property type="entry name" value="EAL domain-like"/>
    <property type="match status" value="1"/>
</dbReference>
<dbReference type="PROSITE" id="PS50883">
    <property type="entry name" value="EAL"/>
    <property type="match status" value="1"/>
</dbReference>
<evidence type="ECO:0000259" key="1">
    <source>
        <dbReference type="PROSITE" id="PS50883"/>
    </source>
</evidence>
<evidence type="ECO:0000313" key="3">
    <source>
        <dbReference type="Proteomes" id="UP000261325"/>
    </source>
</evidence>
<feature type="domain" description="EAL" evidence="1">
    <location>
        <begin position="1"/>
        <end position="99"/>
    </location>
</feature>
<proteinExistence type="predicted"/>
<feature type="non-terminal residue" evidence="2">
    <location>
        <position position="1"/>
    </location>
</feature>
<dbReference type="PANTHER" id="PTHR33121:SF70">
    <property type="entry name" value="SIGNALING PROTEIN YKOW"/>
    <property type="match status" value="1"/>
</dbReference>
<dbReference type="CDD" id="cd01948">
    <property type="entry name" value="EAL"/>
    <property type="match status" value="1"/>
</dbReference>